<evidence type="ECO:0000256" key="6">
    <source>
        <dbReference type="SAM" id="Phobius"/>
    </source>
</evidence>
<dbReference type="PANTHER" id="PTHR33048">
    <property type="entry name" value="PTH11-LIKE INTEGRAL MEMBRANE PROTEIN (AFU_ORTHOLOGUE AFUA_5G11245)"/>
    <property type="match status" value="1"/>
</dbReference>
<keyword evidence="2 6" id="KW-0812">Transmembrane</keyword>
<sequence>MFTKVSICLLLLRIAPSKKVIRPVQGLIVVLVVSNVILSMFWILQCTPPDAAWNATSQETVICFTQGQIQRIIIFQTIISLLSDIVLSASPILVIRAARTTLRQKLLLSCLIGLGLMTATCCLVRTVLSWQTDQADQTWTGVDNVMWRSAEVVLGTIAACLPTLPPLWSLLHDKIDGIRKHRTGRREEKWLFGRLRRGPRNMERAMNSISQKKLPMPPNARIMRNEQSGYYGHRDSESEMQGAGYGSEARYSQLAGSETGYRQVVDEHLELARRVMDFQPVLQRERPRLQIMQMGLGEGIGDGNRGTVRGRSRSDWSQEVWDGISRLDVEPLRVAFQDV</sequence>
<organism evidence="8 9">
    <name type="scientific">Lepraria finkii</name>
    <dbReference type="NCBI Taxonomy" id="1340010"/>
    <lineage>
        <taxon>Eukaryota</taxon>
        <taxon>Fungi</taxon>
        <taxon>Dikarya</taxon>
        <taxon>Ascomycota</taxon>
        <taxon>Pezizomycotina</taxon>
        <taxon>Lecanoromycetes</taxon>
        <taxon>OSLEUM clade</taxon>
        <taxon>Lecanoromycetidae</taxon>
        <taxon>Lecanorales</taxon>
        <taxon>Lecanorineae</taxon>
        <taxon>Stereocaulaceae</taxon>
        <taxon>Lepraria</taxon>
    </lineage>
</organism>
<evidence type="ECO:0000256" key="5">
    <source>
        <dbReference type="ARBA" id="ARBA00038359"/>
    </source>
</evidence>
<keyword evidence="9" id="KW-1185">Reference proteome</keyword>
<name>A0ABR4AT16_9LECA</name>
<keyword evidence="4 6" id="KW-0472">Membrane</keyword>
<protein>
    <recommendedName>
        <fullName evidence="7">Rhodopsin domain-containing protein</fullName>
    </recommendedName>
</protein>
<feature type="domain" description="Rhodopsin" evidence="7">
    <location>
        <begin position="1"/>
        <end position="168"/>
    </location>
</feature>
<dbReference type="Pfam" id="PF20684">
    <property type="entry name" value="Fung_rhodopsin"/>
    <property type="match status" value="1"/>
</dbReference>
<evidence type="ECO:0000256" key="1">
    <source>
        <dbReference type="ARBA" id="ARBA00004141"/>
    </source>
</evidence>
<evidence type="ECO:0000313" key="9">
    <source>
        <dbReference type="Proteomes" id="UP001590951"/>
    </source>
</evidence>
<reference evidence="8 9" key="1">
    <citation type="submission" date="2024-09" db="EMBL/GenBank/DDBJ databases">
        <title>Rethinking Asexuality: The Enigmatic Case of Functional Sexual Genes in Lepraria (Stereocaulaceae).</title>
        <authorList>
            <person name="Doellman M."/>
            <person name="Sun Y."/>
            <person name="Barcenas-Pena A."/>
            <person name="Lumbsch H.T."/>
            <person name="Grewe F."/>
        </authorList>
    </citation>
    <scope>NUCLEOTIDE SEQUENCE [LARGE SCALE GENOMIC DNA]</scope>
    <source>
        <strain evidence="8 9">Grewe 0041</strain>
    </source>
</reference>
<comment type="similarity">
    <text evidence="5">Belongs to the SAT4 family.</text>
</comment>
<dbReference type="InterPro" id="IPR052337">
    <property type="entry name" value="SAT4-like"/>
</dbReference>
<keyword evidence="3 6" id="KW-1133">Transmembrane helix</keyword>
<feature type="transmembrane region" description="Helical" evidence="6">
    <location>
        <begin position="27"/>
        <end position="44"/>
    </location>
</feature>
<gene>
    <name evidence="8" type="ORF">ABVK25_011329</name>
</gene>
<dbReference type="InterPro" id="IPR049326">
    <property type="entry name" value="Rhodopsin_dom_fungi"/>
</dbReference>
<evidence type="ECO:0000256" key="2">
    <source>
        <dbReference type="ARBA" id="ARBA00022692"/>
    </source>
</evidence>
<proteinExistence type="inferred from homology"/>
<feature type="transmembrane region" description="Helical" evidence="6">
    <location>
        <begin position="106"/>
        <end position="130"/>
    </location>
</feature>
<evidence type="ECO:0000256" key="4">
    <source>
        <dbReference type="ARBA" id="ARBA00023136"/>
    </source>
</evidence>
<evidence type="ECO:0000259" key="7">
    <source>
        <dbReference type="Pfam" id="PF20684"/>
    </source>
</evidence>
<comment type="caution">
    <text evidence="8">The sequence shown here is derived from an EMBL/GenBank/DDBJ whole genome shotgun (WGS) entry which is preliminary data.</text>
</comment>
<dbReference type="PANTHER" id="PTHR33048:SF129">
    <property type="entry name" value="INTEGRAL MEMBRANE PROTEIN-RELATED"/>
    <property type="match status" value="1"/>
</dbReference>
<evidence type="ECO:0000256" key="3">
    <source>
        <dbReference type="ARBA" id="ARBA00022989"/>
    </source>
</evidence>
<dbReference type="EMBL" id="JBHFEH010000094">
    <property type="protein sequence ID" value="KAL2047779.1"/>
    <property type="molecule type" value="Genomic_DNA"/>
</dbReference>
<dbReference type="Proteomes" id="UP001590951">
    <property type="component" value="Unassembled WGS sequence"/>
</dbReference>
<evidence type="ECO:0000313" key="8">
    <source>
        <dbReference type="EMBL" id="KAL2047779.1"/>
    </source>
</evidence>
<comment type="subcellular location">
    <subcellularLocation>
        <location evidence="1">Membrane</location>
        <topology evidence="1">Multi-pass membrane protein</topology>
    </subcellularLocation>
</comment>
<accession>A0ABR4AT16</accession>
<feature type="transmembrane region" description="Helical" evidence="6">
    <location>
        <begin position="150"/>
        <end position="171"/>
    </location>
</feature>